<keyword evidence="3" id="KW-1185">Reference proteome</keyword>
<reference evidence="2 3" key="1">
    <citation type="submission" date="2017-11" db="EMBL/GenBank/DDBJ databases">
        <title>De-novo sequencing of pomegranate (Punica granatum L.) genome.</title>
        <authorList>
            <person name="Akparov Z."/>
            <person name="Amiraslanov A."/>
            <person name="Hajiyeva S."/>
            <person name="Abbasov M."/>
            <person name="Kaur K."/>
            <person name="Hamwieh A."/>
            <person name="Solovyev V."/>
            <person name="Salamov A."/>
            <person name="Braich B."/>
            <person name="Kosarev P."/>
            <person name="Mahmoud A."/>
            <person name="Hajiyev E."/>
            <person name="Babayeva S."/>
            <person name="Izzatullayeva V."/>
            <person name="Mammadov A."/>
            <person name="Mammadov A."/>
            <person name="Sharifova S."/>
            <person name="Ojaghi J."/>
            <person name="Eynullazada K."/>
            <person name="Bayramov B."/>
            <person name="Abdulazimova A."/>
            <person name="Shahmuradov I."/>
        </authorList>
    </citation>
    <scope>NUCLEOTIDE SEQUENCE [LARGE SCALE GENOMIC DNA]</scope>
    <source>
        <strain evidence="3">cv. AG2017</strain>
        <tissue evidence="2">Leaf</tissue>
    </source>
</reference>
<gene>
    <name evidence="2" type="ORF">CRG98_023723</name>
</gene>
<sequence length="144" mass="15404">MAQPPPQHIITFVASLNSAHIRQIVHGSPAAQIVLKRGQGRPPAPQPQPIDLSPPPPLDPPTASSSLEPLEENLFSDLTLVTPLPGLPKNGHEEPQLSFSAPIESPSVGNLIKAREATPPSTVSRVCEGFDDSRVRGQQRDKPN</sequence>
<feature type="compositionally biased region" description="Pro residues" evidence="1">
    <location>
        <begin position="42"/>
        <end position="60"/>
    </location>
</feature>
<evidence type="ECO:0000313" key="3">
    <source>
        <dbReference type="Proteomes" id="UP000233551"/>
    </source>
</evidence>
<comment type="caution">
    <text evidence="2">The sequence shown here is derived from an EMBL/GenBank/DDBJ whole genome shotgun (WGS) entry which is preliminary data.</text>
</comment>
<evidence type="ECO:0000256" key="1">
    <source>
        <dbReference type="SAM" id="MobiDB-lite"/>
    </source>
</evidence>
<dbReference type="EMBL" id="PGOL01001659">
    <property type="protein sequence ID" value="PKI55842.1"/>
    <property type="molecule type" value="Genomic_DNA"/>
</dbReference>
<dbReference type="AlphaFoldDB" id="A0A2I0JHX0"/>
<accession>A0A2I0JHX0</accession>
<protein>
    <submittedName>
        <fullName evidence="2">Uncharacterized protein</fullName>
    </submittedName>
</protein>
<organism evidence="2 3">
    <name type="scientific">Punica granatum</name>
    <name type="common">Pomegranate</name>
    <dbReference type="NCBI Taxonomy" id="22663"/>
    <lineage>
        <taxon>Eukaryota</taxon>
        <taxon>Viridiplantae</taxon>
        <taxon>Streptophyta</taxon>
        <taxon>Embryophyta</taxon>
        <taxon>Tracheophyta</taxon>
        <taxon>Spermatophyta</taxon>
        <taxon>Magnoliopsida</taxon>
        <taxon>eudicotyledons</taxon>
        <taxon>Gunneridae</taxon>
        <taxon>Pentapetalae</taxon>
        <taxon>rosids</taxon>
        <taxon>malvids</taxon>
        <taxon>Myrtales</taxon>
        <taxon>Lythraceae</taxon>
        <taxon>Punica</taxon>
    </lineage>
</organism>
<proteinExistence type="predicted"/>
<dbReference type="Proteomes" id="UP000233551">
    <property type="component" value="Unassembled WGS sequence"/>
</dbReference>
<feature type="compositionally biased region" description="Basic and acidic residues" evidence="1">
    <location>
        <begin position="131"/>
        <end position="144"/>
    </location>
</feature>
<name>A0A2I0JHX0_PUNGR</name>
<feature type="region of interest" description="Disordered" evidence="1">
    <location>
        <begin position="34"/>
        <end position="144"/>
    </location>
</feature>
<evidence type="ECO:0000313" key="2">
    <source>
        <dbReference type="EMBL" id="PKI55842.1"/>
    </source>
</evidence>